<reference evidence="4" key="1">
    <citation type="submission" date="2013-02" db="EMBL/GenBank/DDBJ databases">
        <authorList>
            <person name="Hughes D."/>
        </authorList>
    </citation>
    <scope>NUCLEOTIDE SEQUENCE</scope>
    <source>
        <strain>Durham</strain>
        <strain evidence="4">NC isolate 2 -- Noor lab</strain>
    </source>
</reference>
<dbReference type="InterPro" id="IPR054518">
    <property type="entry name" value="ABHD16_N"/>
</dbReference>
<keyword evidence="4" id="KW-1185">Reference proteome</keyword>
<dbReference type="Proteomes" id="UP000015102">
    <property type="component" value="Unassembled WGS sequence"/>
</dbReference>
<feature type="transmembrane region" description="Helical" evidence="1">
    <location>
        <begin position="39"/>
        <end position="62"/>
    </location>
</feature>
<sequence length="138" mass="15721">MSLINFILGPKLIREYAIGGQGSKLYEPTMFLEVWGEKLLGFLSMAYSIGFYTSPFICTFLYRRGYFVAESISSVAKLTTGIGIIYILSIFMRGVGRSQSPAYARFIRALEMSKSSATESKRLLSLFDFDFKHWKVDY</sequence>
<evidence type="ECO:0000259" key="2">
    <source>
        <dbReference type="Pfam" id="PF22990"/>
    </source>
</evidence>
<dbReference type="EnsemblMetazoa" id="MESCA011000-RA">
    <property type="protein sequence ID" value="MESCA011000-PA"/>
    <property type="gene ID" value="MESCA011000"/>
</dbReference>
<dbReference type="EMBL" id="CAQQ02163829">
    <property type="status" value="NOT_ANNOTATED_CDS"/>
    <property type="molecule type" value="Genomic_DNA"/>
</dbReference>
<keyword evidence="1" id="KW-1133">Transmembrane helix</keyword>
<reference evidence="3" key="2">
    <citation type="submission" date="2015-06" db="UniProtKB">
        <authorList>
            <consortium name="EnsemblMetazoa"/>
        </authorList>
    </citation>
    <scope>IDENTIFICATION</scope>
</reference>
<organism evidence="3 4">
    <name type="scientific">Megaselia scalaris</name>
    <name type="common">Humpbacked fly</name>
    <name type="synonym">Phora scalaris</name>
    <dbReference type="NCBI Taxonomy" id="36166"/>
    <lineage>
        <taxon>Eukaryota</taxon>
        <taxon>Metazoa</taxon>
        <taxon>Ecdysozoa</taxon>
        <taxon>Arthropoda</taxon>
        <taxon>Hexapoda</taxon>
        <taxon>Insecta</taxon>
        <taxon>Pterygota</taxon>
        <taxon>Neoptera</taxon>
        <taxon>Endopterygota</taxon>
        <taxon>Diptera</taxon>
        <taxon>Brachycera</taxon>
        <taxon>Muscomorpha</taxon>
        <taxon>Platypezoidea</taxon>
        <taxon>Phoridae</taxon>
        <taxon>Megaseliini</taxon>
        <taxon>Megaselia</taxon>
    </lineage>
</organism>
<keyword evidence="1" id="KW-0812">Transmembrane</keyword>
<keyword evidence="1" id="KW-0472">Membrane</keyword>
<feature type="domain" description="Phosphatidylserine Lipase ABHD16 N-terminal" evidence="2">
    <location>
        <begin position="1"/>
        <end position="130"/>
    </location>
</feature>
<dbReference type="Pfam" id="PF22990">
    <property type="entry name" value="ABHD16_N"/>
    <property type="match status" value="1"/>
</dbReference>
<feature type="transmembrane region" description="Helical" evidence="1">
    <location>
        <begin position="74"/>
        <end position="92"/>
    </location>
</feature>
<dbReference type="STRING" id="36166.T1H403"/>
<dbReference type="HOGENOM" id="CLU_1860241_0_0_1"/>
<accession>T1H403</accession>
<evidence type="ECO:0000313" key="3">
    <source>
        <dbReference type="EnsemblMetazoa" id="MESCA011000-PA"/>
    </source>
</evidence>
<proteinExistence type="predicted"/>
<protein>
    <recommendedName>
        <fullName evidence="2">Phosphatidylserine Lipase ABHD16 N-terminal domain-containing protein</fullName>
    </recommendedName>
</protein>
<evidence type="ECO:0000256" key="1">
    <source>
        <dbReference type="SAM" id="Phobius"/>
    </source>
</evidence>
<name>T1H403_MEGSC</name>
<evidence type="ECO:0000313" key="4">
    <source>
        <dbReference type="Proteomes" id="UP000015102"/>
    </source>
</evidence>
<dbReference type="AlphaFoldDB" id="T1H403"/>